<evidence type="ECO:0000313" key="4">
    <source>
        <dbReference type="Proteomes" id="UP000792457"/>
    </source>
</evidence>
<dbReference type="PANTHER" id="PTHR45691:SF6">
    <property type="entry name" value="PROTEIN DIAPHANOUS"/>
    <property type="match status" value="1"/>
</dbReference>
<evidence type="ECO:0000256" key="1">
    <source>
        <dbReference type="SAM" id="Coils"/>
    </source>
</evidence>
<keyword evidence="1" id="KW-0175">Coiled coil</keyword>
<sequence>MIEECVSQIVLHRGGCDPDFKKKNFNLDVEPLIESLVERSKADEERQLNEVKLKLEEALAAKQESEAKLAHAFTKISELEELVTKGGGQLPKAGLLNIPQHPSTLGGGPPPPPPPPMPGMGPPPPPPPMPGMGPPPPPPFPGGPPPPPPMPG</sequence>
<evidence type="ECO:0000256" key="2">
    <source>
        <dbReference type="SAM" id="MobiDB-lite"/>
    </source>
</evidence>
<comment type="caution">
    <text evidence="3">The sequence shown here is derived from an EMBL/GenBank/DDBJ whole genome shotgun (WGS) entry which is preliminary data.</text>
</comment>
<name>A0A8K0KSA1_LADFU</name>
<dbReference type="Proteomes" id="UP000792457">
    <property type="component" value="Unassembled WGS sequence"/>
</dbReference>
<protein>
    <submittedName>
        <fullName evidence="3">Uncharacterized protein</fullName>
    </submittedName>
</protein>
<proteinExistence type="predicted"/>
<dbReference type="SUPFAM" id="SSF48371">
    <property type="entry name" value="ARM repeat"/>
    <property type="match status" value="1"/>
</dbReference>
<evidence type="ECO:0000313" key="3">
    <source>
        <dbReference type="EMBL" id="KAG8239922.1"/>
    </source>
</evidence>
<dbReference type="InterPro" id="IPR016024">
    <property type="entry name" value="ARM-type_fold"/>
</dbReference>
<feature type="non-terminal residue" evidence="3">
    <location>
        <position position="152"/>
    </location>
</feature>
<reference evidence="3" key="1">
    <citation type="submission" date="2013-04" db="EMBL/GenBank/DDBJ databases">
        <authorList>
            <person name="Qu J."/>
            <person name="Murali S.C."/>
            <person name="Bandaranaike D."/>
            <person name="Bellair M."/>
            <person name="Blankenburg K."/>
            <person name="Chao H."/>
            <person name="Dinh H."/>
            <person name="Doddapaneni H."/>
            <person name="Downs B."/>
            <person name="Dugan-Rocha S."/>
            <person name="Elkadiri S."/>
            <person name="Gnanaolivu R.D."/>
            <person name="Hernandez B."/>
            <person name="Javaid M."/>
            <person name="Jayaseelan J.C."/>
            <person name="Lee S."/>
            <person name="Li M."/>
            <person name="Ming W."/>
            <person name="Munidasa M."/>
            <person name="Muniz J."/>
            <person name="Nguyen L."/>
            <person name="Ongeri F."/>
            <person name="Osuji N."/>
            <person name="Pu L.-L."/>
            <person name="Puazo M."/>
            <person name="Qu C."/>
            <person name="Quiroz J."/>
            <person name="Raj R."/>
            <person name="Weissenberger G."/>
            <person name="Xin Y."/>
            <person name="Zou X."/>
            <person name="Han Y."/>
            <person name="Richards S."/>
            <person name="Worley K."/>
            <person name="Muzny D."/>
            <person name="Gibbs R."/>
        </authorList>
    </citation>
    <scope>NUCLEOTIDE SEQUENCE</scope>
    <source>
        <strain evidence="3">Sampled in the wild</strain>
    </source>
</reference>
<dbReference type="AlphaFoldDB" id="A0A8K0KSA1"/>
<keyword evidence="4" id="KW-1185">Reference proteome</keyword>
<organism evidence="3 4">
    <name type="scientific">Ladona fulva</name>
    <name type="common">Scarce chaser dragonfly</name>
    <name type="synonym">Libellula fulva</name>
    <dbReference type="NCBI Taxonomy" id="123851"/>
    <lineage>
        <taxon>Eukaryota</taxon>
        <taxon>Metazoa</taxon>
        <taxon>Ecdysozoa</taxon>
        <taxon>Arthropoda</taxon>
        <taxon>Hexapoda</taxon>
        <taxon>Insecta</taxon>
        <taxon>Pterygota</taxon>
        <taxon>Palaeoptera</taxon>
        <taxon>Odonata</taxon>
        <taxon>Epiprocta</taxon>
        <taxon>Anisoptera</taxon>
        <taxon>Libelluloidea</taxon>
        <taxon>Libellulidae</taxon>
        <taxon>Ladona</taxon>
    </lineage>
</organism>
<dbReference type="PANTHER" id="PTHR45691">
    <property type="entry name" value="PROTEIN DIAPHANOUS"/>
    <property type="match status" value="1"/>
</dbReference>
<feature type="coiled-coil region" evidence="1">
    <location>
        <begin position="41"/>
        <end position="82"/>
    </location>
</feature>
<gene>
    <name evidence="3" type="ORF">J437_LFUL019507</name>
</gene>
<feature type="region of interest" description="Disordered" evidence="2">
    <location>
        <begin position="87"/>
        <end position="152"/>
    </location>
</feature>
<dbReference type="GO" id="GO:0005884">
    <property type="term" value="C:actin filament"/>
    <property type="evidence" value="ECO:0007669"/>
    <property type="project" value="TreeGrafter"/>
</dbReference>
<dbReference type="EMBL" id="KZ310301">
    <property type="protein sequence ID" value="KAG8239922.1"/>
    <property type="molecule type" value="Genomic_DNA"/>
</dbReference>
<dbReference type="InterPro" id="IPR051412">
    <property type="entry name" value="Formin_Homology_Diaphanous_sf"/>
</dbReference>
<reference evidence="3" key="2">
    <citation type="submission" date="2017-10" db="EMBL/GenBank/DDBJ databases">
        <title>Ladona fulva Genome sequencing and assembly.</title>
        <authorList>
            <person name="Murali S."/>
            <person name="Richards S."/>
            <person name="Bandaranaike D."/>
            <person name="Bellair M."/>
            <person name="Blankenburg K."/>
            <person name="Chao H."/>
            <person name="Dinh H."/>
            <person name="Doddapaneni H."/>
            <person name="Dugan-Rocha S."/>
            <person name="Elkadiri S."/>
            <person name="Gnanaolivu R."/>
            <person name="Hernandez B."/>
            <person name="Skinner E."/>
            <person name="Javaid M."/>
            <person name="Lee S."/>
            <person name="Li M."/>
            <person name="Ming W."/>
            <person name="Munidasa M."/>
            <person name="Muniz J."/>
            <person name="Nguyen L."/>
            <person name="Hughes D."/>
            <person name="Osuji N."/>
            <person name="Pu L.-L."/>
            <person name="Puazo M."/>
            <person name="Qu C."/>
            <person name="Quiroz J."/>
            <person name="Raj R."/>
            <person name="Weissenberger G."/>
            <person name="Xin Y."/>
            <person name="Zou X."/>
            <person name="Han Y."/>
            <person name="Worley K."/>
            <person name="Muzny D."/>
            <person name="Gibbs R."/>
        </authorList>
    </citation>
    <scope>NUCLEOTIDE SEQUENCE</scope>
    <source>
        <strain evidence="3">Sampled in the wild</strain>
    </source>
</reference>
<feature type="compositionally biased region" description="Pro residues" evidence="2">
    <location>
        <begin position="108"/>
        <end position="152"/>
    </location>
</feature>
<accession>A0A8K0KSA1</accession>
<dbReference type="Gene3D" id="1.10.238.150">
    <property type="entry name" value="Formin, FH3 diaphanous domain"/>
    <property type="match status" value="1"/>
</dbReference>
<dbReference type="OrthoDB" id="1104827at2759"/>
<dbReference type="GO" id="GO:0030041">
    <property type="term" value="P:actin filament polymerization"/>
    <property type="evidence" value="ECO:0007669"/>
    <property type="project" value="TreeGrafter"/>
</dbReference>